<dbReference type="STRING" id="201973.SAMN04488025_1221"/>
<feature type="domain" description="CarD-like/TRCF RNAP-interacting" evidence="1">
    <location>
        <begin position="8"/>
        <end position="118"/>
    </location>
</feature>
<accession>A0A1I2Q4Z8</accession>
<dbReference type="SUPFAM" id="SSF141259">
    <property type="entry name" value="CarD-like"/>
    <property type="match status" value="1"/>
</dbReference>
<dbReference type="InterPro" id="IPR052531">
    <property type="entry name" value="CarD-like_regulator"/>
</dbReference>
<dbReference type="InterPro" id="IPR003711">
    <property type="entry name" value="CarD-like/TRCF_RID"/>
</dbReference>
<sequence length="171" mass="19446">MPLGVGFLFNIGDKVVYPLHGAGVIESIEEKEILGERQKYYIMKMPIGDMKVMVPMKNVKSIGLREVVDEETVSRVLERLKKRDGGTTANWNRRYRANMDKMRSGDIYQVADVVRSLMLRDREKGLSTGERKMLDNARQILISELVLAKGIDEEEASRLLDELVCSEDPAE</sequence>
<dbReference type="RefSeq" id="WP_245752250.1">
    <property type="nucleotide sequence ID" value="NZ_FOOK01000022.1"/>
</dbReference>
<dbReference type="GO" id="GO:0009303">
    <property type="term" value="P:rRNA transcription"/>
    <property type="evidence" value="ECO:0007669"/>
    <property type="project" value="TreeGrafter"/>
</dbReference>
<dbReference type="PANTHER" id="PTHR38447:SF1">
    <property type="entry name" value="RNA POLYMERASE-BINDING TRANSCRIPTION FACTOR CARD"/>
    <property type="match status" value="1"/>
</dbReference>
<evidence type="ECO:0000259" key="1">
    <source>
        <dbReference type="SMART" id="SM01058"/>
    </source>
</evidence>
<keyword evidence="3" id="KW-1185">Reference proteome</keyword>
<dbReference type="EMBL" id="FOOK01000022">
    <property type="protein sequence ID" value="SFG23378.1"/>
    <property type="molecule type" value="Genomic_DNA"/>
</dbReference>
<reference evidence="2 3" key="1">
    <citation type="submission" date="2016-10" db="EMBL/GenBank/DDBJ databases">
        <authorList>
            <person name="de Groot N.N."/>
        </authorList>
    </citation>
    <scope>NUCLEOTIDE SEQUENCE [LARGE SCALE GENOMIC DNA]</scope>
    <source>
        <strain evidence="2 3">DSM 44945</strain>
    </source>
</reference>
<dbReference type="PANTHER" id="PTHR38447">
    <property type="entry name" value="TRANSCRIPTION FACTOR YDEB-RELATED"/>
    <property type="match status" value="1"/>
</dbReference>
<dbReference type="InterPro" id="IPR048792">
    <property type="entry name" value="CarD_C"/>
</dbReference>
<organism evidence="2 3">
    <name type="scientific">Planifilum fulgidum</name>
    <dbReference type="NCBI Taxonomy" id="201973"/>
    <lineage>
        <taxon>Bacteria</taxon>
        <taxon>Bacillati</taxon>
        <taxon>Bacillota</taxon>
        <taxon>Bacilli</taxon>
        <taxon>Bacillales</taxon>
        <taxon>Thermoactinomycetaceae</taxon>
        <taxon>Planifilum</taxon>
    </lineage>
</organism>
<proteinExistence type="predicted"/>
<dbReference type="SMART" id="SM01058">
    <property type="entry name" value="CarD_TRCF"/>
    <property type="match status" value="1"/>
</dbReference>
<dbReference type="InterPro" id="IPR036101">
    <property type="entry name" value="CarD-like/TRCF_RID_sf"/>
</dbReference>
<dbReference type="Pfam" id="PF21095">
    <property type="entry name" value="CarD_C"/>
    <property type="match status" value="1"/>
</dbReference>
<evidence type="ECO:0000313" key="2">
    <source>
        <dbReference type="EMBL" id="SFG23378.1"/>
    </source>
</evidence>
<protein>
    <submittedName>
        <fullName evidence="2">Transcriptional regulator, CarD family</fullName>
    </submittedName>
</protein>
<dbReference type="Proteomes" id="UP000198661">
    <property type="component" value="Unassembled WGS sequence"/>
</dbReference>
<evidence type="ECO:0000313" key="3">
    <source>
        <dbReference type="Proteomes" id="UP000198661"/>
    </source>
</evidence>
<dbReference type="Gene3D" id="2.40.10.170">
    <property type="match status" value="1"/>
</dbReference>
<dbReference type="InterPro" id="IPR042215">
    <property type="entry name" value="CarD-like_C"/>
</dbReference>
<dbReference type="Gene3D" id="1.20.58.1290">
    <property type="entry name" value="CarD-like, C-terminal domain"/>
    <property type="match status" value="1"/>
</dbReference>
<name>A0A1I2Q4Z8_9BACL</name>
<dbReference type="AlphaFoldDB" id="A0A1I2Q4Z8"/>
<dbReference type="Pfam" id="PF02559">
    <property type="entry name" value="CarD_TRCF_RID"/>
    <property type="match status" value="1"/>
</dbReference>
<gene>
    <name evidence="2" type="ORF">SAMN04488025_1221</name>
</gene>